<dbReference type="GO" id="GO:0005829">
    <property type="term" value="C:cytosol"/>
    <property type="evidence" value="ECO:0007669"/>
    <property type="project" value="TreeGrafter"/>
</dbReference>
<gene>
    <name evidence="2" type="primary">rfbD</name>
    <name evidence="2" type="ORF">CARN2_2825</name>
</gene>
<dbReference type="InterPro" id="IPR036291">
    <property type="entry name" value="NAD(P)-bd_dom_sf"/>
</dbReference>
<sequence>MSADVLPAHTGHPPCILLLGADGQLGWELRRALLPLGSVLAMNRTQADLGDLPALRATLEREQPDIIVNAAAYTAVDKAESEPGLAARINAEAPKLLADYAAAHQAWLVHYSTDYVFDGTKPAPYTELDAPKPRSVYGRSKLAGEQAIAASGCRHFMFRTSWVYAARGGNFAKTMLKLAREREHLRVVADQFGAPTSAELIADVTALALHRVRTDATFATAVWTQPGLYHLTASGSTSWHGYAQFVLQQAAAQGVALRCAAEAVEPIATVDYPLPAPRPANSRLDCDRLQATLGIALPQWQLQVQRMLAEVALQG</sequence>
<dbReference type="Pfam" id="PF04321">
    <property type="entry name" value="RmlD_sub_bind"/>
    <property type="match status" value="1"/>
</dbReference>
<dbReference type="Gene3D" id="3.90.25.10">
    <property type="entry name" value="UDP-galactose 4-epimerase, domain 1"/>
    <property type="match status" value="1"/>
</dbReference>
<dbReference type="SUPFAM" id="SSF51735">
    <property type="entry name" value="NAD(P)-binding Rossmann-fold domains"/>
    <property type="match status" value="1"/>
</dbReference>
<dbReference type="GO" id="GO:0019305">
    <property type="term" value="P:dTDP-rhamnose biosynthetic process"/>
    <property type="evidence" value="ECO:0007669"/>
    <property type="project" value="TreeGrafter"/>
</dbReference>
<dbReference type="InterPro" id="IPR029903">
    <property type="entry name" value="RmlD-like-bd"/>
</dbReference>
<dbReference type="NCBIfam" id="TIGR01214">
    <property type="entry name" value="rmlD"/>
    <property type="match status" value="1"/>
</dbReference>
<proteinExistence type="predicted"/>
<dbReference type="PANTHER" id="PTHR10491:SF4">
    <property type="entry name" value="METHIONINE ADENOSYLTRANSFERASE 2 SUBUNIT BETA"/>
    <property type="match status" value="1"/>
</dbReference>
<protein>
    <submittedName>
        <fullName evidence="2">dTDP-4-dehydrorhamnose reductase (DTDP-4-keto-L-rhamnose reductase) (DTDP-6-deoxy-L-mannose dehydrogenase) (DTDP-L-rhamnose synthetase)</fullName>
        <ecNumber evidence="2">1.1.1.133</ecNumber>
    </submittedName>
</protein>
<dbReference type="EC" id="1.1.1.133" evidence="2"/>
<evidence type="ECO:0000259" key="1">
    <source>
        <dbReference type="Pfam" id="PF04321"/>
    </source>
</evidence>
<evidence type="ECO:0000313" key="2">
    <source>
        <dbReference type="EMBL" id="CBH97353.1"/>
    </source>
</evidence>
<feature type="domain" description="RmlD-like substrate binding" evidence="1">
    <location>
        <begin position="16"/>
        <end position="311"/>
    </location>
</feature>
<accession>E6PQZ8</accession>
<name>E6PQZ8_9ZZZZ</name>
<dbReference type="GO" id="GO:0008831">
    <property type="term" value="F:dTDP-4-dehydrorhamnose reductase activity"/>
    <property type="evidence" value="ECO:0007669"/>
    <property type="project" value="UniProtKB-EC"/>
</dbReference>
<dbReference type="EMBL" id="CABM01000042">
    <property type="protein sequence ID" value="CBH97353.1"/>
    <property type="molecule type" value="Genomic_DNA"/>
</dbReference>
<organism evidence="2">
    <name type="scientific">mine drainage metagenome</name>
    <dbReference type="NCBI Taxonomy" id="410659"/>
    <lineage>
        <taxon>unclassified sequences</taxon>
        <taxon>metagenomes</taxon>
        <taxon>ecological metagenomes</taxon>
    </lineage>
</organism>
<dbReference type="AlphaFoldDB" id="E6PQZ8"/>
<dbReference type="NCBIfam" id="NF007440">
    <property type="entry name" value="PRK09987.1"/>
    <property type="match status" value="1"/>
</dbReference>
<dbReference type="CDD" id="cd05254">
    <property type="entry name" value="dTDP_HR_like_SDR_e"/>
    <property type="match status" value="1"/>
</dbReference>
<keyword evidence="2" id="KW-0560">Oxidoreductase</keyword>
<dbReference type="PANTHER" id="PTHR10491">
    <property type="entry name" value="DTDP-4-DEHYDRORHAMNOSE REDUCTASE"/>
    <property type="match status" value="1"/>
</dbReference>
<dbReference type="Gene3D" id="3.40.50.720">
    <property type="entry name" value="NAD(P)-binding Rossmann-like Domain"/>
    <property type="match status" value="1"/>
</dbReference>
<dbReference type="InterPro" id="IPR005913">
    <property type="entry name" value="dTDP_dehydrorham_reduct"/>
</dbReference>
<reference evidence="2" key="1">
    <citation type="submission" date="2009-10" db="EMBL/GenBank/DDBJ databases">
        <title>Diversity of trophic interactions inside an arsenic-rich microbial ecosystem.</title>
        <authorList>
            <person name="Bertin P.N."/>
            <person name="Heinrich-Salmeron A."/>
            <person name="Pelletier E."/>
            <person name="Goulhen-Chollet F."/>
            <person name="Arsene-Ploetze F."/>
            <person name="Gallien S."/>
            <person name="Calteau A."/>
            <person name="Vallenet D."/>
            <person name="Casiot C."/>
            <person name="Chane-Woon-Ming B."/>
            <person name="Giloteaux L."/>
            <person name="Barakat M."/>
            <person name="Bonnefoy V."/>
            <person name="Bruneel O."/>
            <person name="Chandler M."/>
            <person name="Cleiss J."/>
            <person name="Duran R."/>
            <person name="Elbaz-Poulichet F."/>
            <person name="Fonknechten N."/>
            <person name="Lauga B."/>
            <person name="Mornico D."/>
            <person name="Ortet P."/>
            <person name="Schaeffer C."/>
            <person name="Siguier P."/>
            <person name="Alexander Thil Smith A."/>
            <person name="Van Dorsselaer A."/>
            <person name="Weissenbach J."/>
            <person name="Medigue C."/>
            <person name="Le Paslier D."/>
        </authorList>
    </citation>
    <scope>NUCLEOTIDE SEQUENCE</scope>
</reference>
<comment type="caution">
    <text evidence="2">The sequence shown here is derived from an EMBL/GenBank/DDBJ whole genome shotgun (WGS) entry which is preliminary data.</text>
</comment>